<name>A0A4V2ZSW1_9BACL</name>
<protein>
    <submittedName>
        <fullName evidence="2">Alpha/beta fold hydrolase</fullName>
    </submittedName>
</protein>
<comment type="caution">
    <text evidence="2">The sequence shown here is derived from an EMBL/GenBank/DDBJ whole genome shotgun (WGS) entry which is preliminary data.</text>
</comment>
<evidence type="ECO:0000259" key="1">
    <source>
        <dbReference type="Pfam" id="PF00561"/>
    </source>
</evidence>
<dbReference type="AlphaFoldDB" id="A0A4V2ZSW1"/>
<organism evidence="2 3">
    <name type="scientific">Paenibacillus piri</name>
    <dbReference type="NCBI Taxonomy" id="2547395"/>
    <lineage>
        <taxon>Bacteria</taxon>
        <taxon>Bacillati</taxon>
        <taxon>Bacillota</taxon>
        <taxon>Bacilli</taxon>
        <taxon>Bacillales</taxon>
        <taxon>Paenibacillaceae</taxon>
        <taxon>Paenibacillus</taxon>
    </lineage>
</organism>
<dbReference type="Pfam" id="PF00561">
    <property type="entry name" value="Abhydrolase_1"/>
    <property type="match status" value="1"/>
</dbReference>
<dbReference type="PANTHER" id="PTHR43433">
    <property type="entry name" value="HYDROLASE, ALPHA/BETA FOLD FAMILY PROTEIN"/>
    <property type="match status" value="1"/>
</dbReference>
<dbReference type="OrthoDB" id="9805423at2"/>
<dbReference type="SUPFAM" id="SSF53474">
    <property type="entry name" value="alpha/beta-Hydrolases"/>
    <property type="match status" value="1"/>
</dbReference>
<accession>A0A4V2ZSW1</accession>
<gene>
    <name evidence="2" type="ORF">E1757_22465</name>
</gene>
<dbReference type="InterPro" id="IPR050471">
    <property type="entry name" value="AB_hydrolase"/>
</dbReference>
<dbReference type="Gene3D" id="3.40.50.1820">
    <property type="entry name" value="alpha/beta hydrolase"/>
    <property type="match status" value="1"/>
</dbReference>
<evidence type="ECO:0000313" key="3">
    <source>
        <dbReference type="Proteomes" id="UP000295636"/>
    </source>
</evidence>
<dbReference type="PANTHER" id="PTHR43433:SF5">
    <property type="entry name" value="AB HYDROLASE-1 DOMAIN-CONTAINING PROTEIN"/>
    <property type="match status" value="1"/>
</dbReference>
<sequence>MSSTETATLSVPGANLSYTVRGSGPVLLLIHGGNGDANVYAGIAEHLAERYTVVTYDRRGYSRSKLDNAAKEYSLETHSEDIHRLLTELTCEPAYVFGSSAGAIIGLELACHYPGQIHTLIAHEPPLTHLLSGDEQVHARHIQENLEITAQREGIVPAIRQFATLLGLDQSNGSSGRPNVEQLERLLANMNYFVMREAPAIRRHTLDLETLKTVWNGASMRIVIGGGRASYGTFPYQCAVALARQLGLEIVEFPGNHLGYVHQSQEFAMRLHIALQD</sequence>
<dbReference type="Proteomes" id="UP000295636">
    <property type="component" value="Unassembled WGS sequence"/>
</dbReference>
<keyword evidence="3" id="KW-1185">Reference proteome</keyword>
<dbReference type="GO" id="GO:0046503">
    <property type="term" value="P:glycerolipid catabolic process"/>
    <property type="evidence" value="ECO:0007669"/>
    <property type="project" value="TreeGrafter"/>
</dbReference>
<dbReference type="InterPro" id="IPR029058">
    <property type="entry name" value="AB_hydrolase_fold"/>
</dbReference>
<evidence type="ECO:0000313" key="2">
    <source>
        <dbReference type="EMBL" id="TDF94724.1"/>
    </source>
</evidence>
<dbReference type="RefSeq" id="WP_133232303.1">
    <property type="nucleotide sequence ID" value="NZ_SMRT01000012.1"/>
</dbReference>
<dbReference type="InterPro" id="IPR000073">
    <property type="entry name" value="AB_hydrolase_1"/>
</dbReference>
<dbReference type="GO" id="GO:0004806">
    <property type="term" value="F:triacylglycerol lipase activity"/>
    <property type="evidence" value="ECO:0007669"/>
    <property type="project" value="TreeGrafter"/>
</dbReference>
<reference evidence="2 3" key="1">
    <citation type="submission" date="2019-03" db="EMBL/GenBank/DDBJ databases">
        <title>This is whole genome sequence of Paenibacillus sp MS74 strain.</title>
        <authorList>
            <person name="Trinh H.N."/>
        </authorList>
    </citation>
    <scope>NUCLEOTIDE SEQUENCE [LARGE SCALE GENOMIC DNA]</scope>
    <source>
        <strain evidence="2 3">MS74</strain>
    </source>
</reference>
<proteinExistence type="predicted"/>
<keyword evidence="2" id="KW-0378">Hydrolase</keyword>
<feature type="domain" description="AB hydrolase-1" evidence="1">
    <location>
        <begin position="25"/>
        <end position="166"/>
    </location>
</feature>
<dbReference type="EMBL" id="SMRT01000012">
    <property type="protein sequence ID" value="TDF94724.1"/>
    <property type="molecule type" value="Genomic_DNA"/>
</dbReference>